<dbReference type="PANTHER" id="PTHR48258">
    <property type="entry name" value="DUF4218 DOMAIN-CONTAINING PROTEIN-RELATED"/>
    <property type="match status" value="1"/>
</dbReference>
<sequence>MSPGNVARELSVIKTRSKSQQLRVRNPGGNDGEMYYGQLQEILEFSYLPFKVVLFRVKWFDTRNEGHKVQRLVLRNNMIQILTKDEAFKDDQYIFTTQVKQCFYLEDMARRPPHWKVVRWANINAATKQQLQKQVTIPTRRFLKAAPLGYKTPRPGLMMEPSPEPPKSPKPSKEHGRLPAGNPESLARLEIDE</sequence>
<evidence type="ECO:0000256" key="1">
    <source>
        <dbReference type="SAM" id="MobiDB-lite"/>
    </source>
</evidence>
<proteinExistence type="predicted"/>
<organism evidence="3 4">
    <name type="scientific">Tanacetum coccineum</name>
    <dbReference type="NCBI Taxonomy" id="301880"/>
    <lineage>
        <taxon>Eukaryota</taxon>
        <taxon>Viridiplantae</taxon>
        <taxon>Streptophyta</taxon>
        <taxon>Embryophyta</taxon>
        <taxon>Tracheophyta</taxon>
        <taxon>Spermatophyta</taxon>
        <taxon>Magnoliopsida</taxon>
        <taxon>eudicotyledons</taxon>
        <taxon>Gunneridae</taxon>
        <taxon>Pentapetalae</taxon>
        <taxon>asterids</taxon>
        <taxon>campanulids</taxon>
        <taxon>Asterales</taxon>
        <taxon>Asteraceae</taxon>
        <taxon>Asteroideae</taxon>
        <taxon>Anthemideae</taxon>
        <taxon>Anthemidinae</taxon>
        <taxon>Tanacetum</taxon>
    </lineage>
</organism>
<reference evidence="3" key="1">
    <citation type="journal article" date="2022" name="Int. J. Mol. Sci.">
        <title>Draft Genome of Tanacetum Coccineum: Genomic Comparison of Closely Related Tanacetum-Family Plants.</title>
        <authorList>
            <person name="Yamashiro T."/>
            <person name="Shiraishi A."/>
            <person name="Nakayama K."/>
            <person name="Satake H."/>
        </authorList>
    </citation>
    <scope>NUCLEOTIDE SEQUENCE</scope>
</reference>
<dbReference type="PANTHER" id="PTHR48258:SF14">
    <property type="entry name" value="OS02G0583300 PROTEIN"/>
    <property type="match status" value="1"/>
</dbReference>
<evidence type="ECO:0000313" key="4">
    <source>
        <dbReference type="Proteomes" id="UP001151760"/>
    </source>
</evidence>
<name>A0ABQ4YIE8_9ASTR</name>
<dbReference type="EMBL" id="BQNB010010458">
    <property type="protein sequence ID" value="GJS77579.1"/>
    <property type="molecule type" value="Genomic_DNA"/>
</dbReference>
<evidence type="ECO:0000259" key="2">
    <source>
        <dbReference type="Pfam" id="PF13952"/>
    </source>
</evidence>
<dbReference type="Pfam" id="PF13952">
    <property type="entry name" value="DUF4216"/>
    <property type="match status" value="1"/>
</dbReference>
<feature type="domain" description="DUF4216" evidence="2">
    <location>
        <begin position="44"/>
        <end position="118"/>
    </location>
</feature>
<comment type="caution">
    <text evidence="3">The sequence shown here is derived from an EMBL/GenBank/DDBJ whole genome shotgun (WGS) entry which is preliminary data.</text>
</comment>
<dbReference type="InterPro" id="IPR025312">
    <property type="entry name" value="DUF4216"/>
</dbReference>
<accession>A0ABQ4YIE8</accession>
<keyword evidence="4" id="KW-1185">Reference proteome</keyword>
<reference evidence="3" key="2">
    <citation type="submission" date="2022-01" db="EMBL/GenBank/DDBJ databases">
        <authorList>
            <person name="Yamashiro T."/>
            <person name="Shiraishi A."/>
            <person name="Satake H."/>
            <person name="Nakayama K."/>
        </authorList>
    </citation>
    <scope>NUCLEOTIDE SEQUENCE</scope>
</reference>
<feature type="region of interest" description="Disordered" evidence="1">
    <location>
        <begin position="150"/>
        <end position="193"/>
    </location>
</feature>
<evidence type="ECO:0000313" key="3">
    <source>
        <dbReference type="EMBL" id="GJS77579.1"/>
    </source>
</evidence>
<gene>
    <name evidence="3" type="ORF">Tco_0727460</name>
</gene>
<dbReference type="Proteomes" id="UP001151760">
    <property type="component" value="Unassembled WGS sequence"/>
</dbReference>
<protein>
    <recommendedName>
        <fullName evidence="2">DUF4216 domain-containing protein</fullName>
    </recommendedName>
</protein>